<gene>
    <name evidence="1" type="ORF">PRZ48_012146</name>
</gene>
<accession>A0ABR0E4L9</accession>
<protein>
    <submittedName>
        <fullName evidence="1">Uncharacterized protein</fullName>
    </submittedName>
</protein>
<proteinExistence type="predicted"/>
<reference evidence="1 2" key="1">
    <citation type="journal article" date="2023" name="G3 (Bethesda)">
        <title>A chromosome-level genome assembly of Zasmidium syzygii isolated from banana leaves.</title>
        <authorList>
            <person name="van Westerhoven A.C."/>
            <person name="Mehrabi R."/>
            <person name="Talebi R."/>
            <person name="Steentjes M.B.F."/>
            <person name="Corcolon B."/>
            <person name="Chong P.A."/>
            <person name="Kema G.H.J."/>
            <person name="Seidl M.F."/>
        </authorList>
    </citation>
    <scope>NUCLEOTIDE SEQUENCE [LARGE SCALE GENOMIC DNA]</scope>
    <source>
        <strain evidence="1 2">P124</strain>
    </source>
</reference>
<dbReference type="PANTHER" id="PTHR43712">
    <property type="entry name" value="PUTATIVE (AFU_ORTHOLOGUE AFUA_4G14580)-RELATED"/>
    <property type="match status" value="1"/>
</dbReference>
<evidence type="ECO:0000313" key="2">
    <source>
        <dbReference type="Proteomes" id="UP001305779"/>
    </source>
</evidence>
<dbReference type="EMBL" id="JAXOVC010000010">
    <property type="protein sequence ID" value="KAK4496166.1"/>
    <property type="molecule type" value="Genomic_DNA"/>
</dbReference>
<dbReference type="PANTHER" id="PTHR43712:SF15">
    <property type="entry name" value="MONODICTYPHENONE CLUSTER TRANSCRIPTIONAL COACTIVATOR MDPA"/>
    <property type="match status" value="1"/>
</dbReference>
<dbReference type="Proteomes" id="UP001305779">
    <property type="component" value="Unassembled WGS sequence"/>
</dbReference>
<dbReference type="Gene3D" id="1.10.10.10">
    <property type="entry name" value="Winged helix-like DNA-binding domain superfamily/Winged helix DNA-binding domain"/>
    <property type="match status" value="1"/>
</dbReference>
<dbReference type="SUPFAM" id="SSF46785">
    <property type="entry name" value="Winged helix' DNA-binding domain"/>
    <property type="match status" value="1"/>
</dbReference>
<dbReference type="InterPro" id="IPR036390">
    <property type="entry name" value="WH_DNA-bd_sf"/>
</dbReference>
<keyword evidence="2" id="KW-1185">Reference proteome</keyword>
<sequence length="451" mass="48886">MDSIQILKLCTELSEIARSLEAGEAFSKSNTHGSDTDLEERASVSQRISTINRHISGIVARVQDGPDQFLYHLASQNQILACVKWLSDHQVVACLPLRESIPVAELANLADVDRSILSRVVRLVASVGYLKEVQPGHVAHTPLSAHFTTELSSLDAITFLASEIAPLALRLTSTTENQSKSKFQDDQTWTQTELVGNSDHMPLADSPSRPQIKRQWAAYCQKMGKSESIMGPVINHLNWQGLGQATVVHICATPSELSNTFARIAPAIQVVVQVYESTPSETMAGNGSMKPQGMPRKVSTMQTLGDAAVYIVQPDASLLPSGTSSLSDLVASELRSHLHVLRANPASLLILAPPLLPEPGSVSPQLETQARVRDFAQLQLTHDGALELAELYGIVQGVDDNDGALAVCNEMRSQQGHVVGLTVKYQSRTDAALLHSNADFDMSWGDWSSYA</sequence>
<name>A0ABR0E4L9_ZASCE</name>
<evidence type="ECO:0000313" key="1">
    <source>
        <dbReference type="EMBL" id="KAK4496166.1"/>
    </source>
</evidence>
<dbReference type="InterPro" id="IPR036388">
    <property type="entry name" value="WH-like_DNA-bd_sf"/>
</dbReference>
<comment type="caution">
    <text evidence="1">The sequence shown here is derived from an EMBL/GenBank/DDBJ whole genome shotgun (WGS) entry which is preliminary data.</text>
</comment>
<organism evidence="1 2">
    <name type="scientific">Zasmidium cellare</name>
    <name type="common">Wine cellar mold</name>
    <name type="synonym">Racodium cellare</name>
    <dbReference type="NCBI Taxonomy" id="395010"/>
    <lineage>
        <taxon>Eukaryota</taxon>
        <taxon>Fungi</taxon>
        <taxon>Dikarya</taxon>
        <taxon>Ascomycota</taxon>
        <taxon>Pezizomycotina</taxon>
        <taxon>Dothideomycetes</taxon>
        <taxon>Dothideomycetidae</taxon>
        <taxon>Mycosphaerellales</taxon>
        <taxon>Mycosphaerellaceae</taxon>
        <taxon>Zasmidium</taxon>
    </lineage>
</organism>